<dbReference type="Proteomes" id="UP000196560">
    <property type="component" value="Unassembled WGS sequence"/>
</dbReference>
<feature type="compositionally biased region" description="Basic and acidic residues" evidence="2">
    <location>
        <begin position="476"/>
        <end position="489"/>
    </location>
</feature>
<evidence type="ECO:0000313" key="3">
    <source>
        <dbReference type="EMBL" id="OUN41766.1"/>
    </source>
</evidence>
<name>A0A1Y3TYX7_9ACTN</name>
<protein>
    <submittedName>
        <fullName evidence="3">Uncharacterized protein</fullName>
    </submittedName>
</protein>
<keyword evidence="4" id="KW-1185">Reference proteome</keyword>
<feature type="region of interest" description="Disordered" evidence="2">
    <location>
        <begin position="100"/>
        <end position="221"/>
    </location>
</feature>
<dbReference type="AlphaFoldDB" id="A0A1Y3TYX7"/>
<sequence length="489" mass="50586">MKYAELKKLNRQALLEILVAQSRRIDELEEQLAEAKAALQERSIMMDDAGSIAEAALKINEVFEAAQAAADQYLKGVRESGSSLVHDGVLAGETAGEVSPCAVSAESQSLPADGVSDGTEPQVADGAPSGVEPQVSDDMSAKAEPQEVDGASANIEPGECVPAEPDSSAAEQGRQPFEPSQQAAESAKLAQEPGQQPGSAAADMPTQQLGESASVASNEQAPEMQAVPMQERFRMLVPDPRPDASEGATLEAHAPHGKTVFQRAKEAIEAGLAEPDDDVPTLPYGPSMPIPSEDGFTLDGFATTAREEEPAACAPYGAHYAIPSEAAVPAQGTTSPAQGAVSPASPSSGDVPVPEHGSPVPDPAPVPVQTMAAEQGGQAAFPHSGLAQAGTASASSASQPMPMYAYPYPYAGPASQPVPVEQSATGQSYMMPVYPTAYGAQGASPAYMMPMPWYPGYAYAPTPMVQQRAAQQQAAGRREPAERGDAHEA</sequence>
<organism evidence="3 4">
    <name type="scientific">Enorma massiliensis</name>
    <dbReference type="NCBI Taxonomy" id="1472761"/>
    <lineage>
        <taxon>Bacteria</taxon>
        <taxon>Bacillati</taxon>
        <taxon>Actinomycetota</taxon>
        <taxon>Coriobacteriia</taxon>
        <taxon>Coriobacteriales</taxon>
        <taxon>Coriobacteriaceae</taxon>
        <taxon>Enorma</taxon>
    </lineage>
</organism>
<evidence type="ECO:0000256" key="1">
    <source>
        <dbReference type="SAM" id="Coils"/>
    </source>
</evidence>
<dbReference type="RefSeq" id="WP_087186901.1">
    <property type="nucleotide sequence ID" value="NZ_NFHO01000011.1"/>
</dbReference>
<feature type="compositionally biased region" description="Low complexity" evidence="2">
    <location>
        <begin position="466"/>
        <end position="475"/>
    </location>
</feature>
<feature type="compositionally biased region" description="Polar residues" evidence="2">
    <location>
        <begin position="205"/>
        <end position="220"/>
    </location>
</feature>
<accession>A0A1Y3TYX7</accession>
<proteinExistence type="predicted"/>
<feature type="region of interest" description="Disordered" evidence="2">
    <location>
        <begin position="329"/>
        <end position="368"/>
    </location>
</feature>
<evidence type="ECO:0000256" key="2">
    <source>
        <dbReference type="SAM" id="MobiDB-lite"/>
    </source>
</evidence>
<feature type="coiled-coil region" evidence="1">
    <location>
        <begin position="11"/>
        <end position="45"/>
    </location>
</feature>
<reference evidence="4" key="1">
    <citation type="submission" date="2017-04" db="EMBL/GenBank/DDBJ databases">
        <title>Function of individual gut microbiota members based on whole genome sequencing of pure cultures obtained from chicken caecum.</title>
        <authorList>
            <person name="Medvecky M."/>
            <person name="Cejkova D."/>
            <person name="Polansky O."/>
            <person name="Karasova D."/>
            <person name="Kubasova T."/>
            <person name="Cizek A."/>
            <person name="Rychlik I."/>
        </authorList>
    </citation>
    <scope>NUCLEOTIDE SEQUENCE [LARGE SCALE GENOMIC DNA]</scope>
    <source>
        <strain evidence="4">An70</strain>
    </source>
</reference>
<comment type="caution">
    <text evidence="3">The sequence shown here is derived from an EMBL/GenBank/DDBJ whole genome shotgun (WGS) entry which is preliminary data.</text>
</comment>
<evidence type="ECO:0000313" key="4">
    <source>
        <dbReference type="Proteomes" id="UP000196560"/>
    </source>
</evidence>
<feature type="region of interest" description="Disordered" evidence="2">
    <location>
        <begin position="465"/>
        <end position="489"/>
    </location>
</feature>
<dbReference type="EMBL" id="NFHO01000011">
    <property type="protein sequence ID" value="OUN41766.1"/>
    <property type="molecule type" value="Genomic_DNA"/>
</dbReference>
<gene>
    <name evidence="3" type="ORF">B5G21_09000</name>
</gene>
<keyword evidence="1" id="KW-0175">Coiled coil</keyword>